<evidence type="ECO:0000313" key="6">
    <source>
        <dbReference type="EMBL" id="KAB1079288.1"/>
    </source>
</evidence>
<evidence type="ECO:0000256" key="1">
    <source>
        <dbReference type="ARBA" id="ARBA00009437"/>
    </source>
</evidence>
<dbReference type="NCBIfam" id="NF008352">
    <property type="entry name" value="PRK11139.1"/>
    <property type="match status" value="1"/>
</dbReference>
<sequence>MMMRRPLPPLAALRAFEAAGRRLSFRGAADELGVTATAISHQIRLLEQTLGLRLFHRETRRVRLTVEGAVLLPVLRDGFDAFAEAIDQIRGRHSAGLLTLSAPTAFVAKWLVPRLADFRAAHPGCDLRLHASDSLIDFARDGVDVAVRYGPGPYPDLDAHRLVVDRVTPACSPRLAVRSERDLASYPLLHFEWPDLTDETPTWPAWLRKAGITDVDAGAGIHFSDEGHVIQAAIAGQGIALLSVVLAADDLASGALVQPFGPVLDAHPYWVVHPRHPARARDVGKLVDWLGSAGRRRSYDAQAPELGALGLLQVNARADSA</sequence>
<evidence type="ECO:0000313" key="7">
    <source>
        <dbReference type="Proteomes" id="UP000474159"/>
    </source>
</evidence>
<reference evidence="6 7" key="1">
    <citation type="submission" date="2019-09" db="EMBL/GenBank/DDBJ databases">
        <title>YIM 48816 draft genome.</title>
        <authorList>
            <person name="Jiang L."/>
        </authorList>
    </citation>
    <scope>NUCLEOTIDE SEQUENCE [LARGE SCALE GENOMIC DNA]</scope>
    <source>
        <strain evidence="6 7">YIM 48816</strain>
    </source>
</reference>
<dbReference type="InterPro" id="IPR036388">
    <property type="entry name" value="WH-like_DNA-bd_sf"/>
</dbReference>
<evidence type="ECO:0000256" key="2">
    <source>
        <dbReference type="ARBA" id="ARBA00023015"/>
    </source>
</evidence>
<accession>A0A6L3T711</accession>
<dbReference type="SUPFAM" id="SSF53850">
    <property type="entry name" value="Periplasmic binding protein-like II"/>
    <property type="match status" value="1"/>
</dbReference>
<comment type="caution">
    <text evidence="6">The sequence shown here is derived from an EMBL/GenBank/DDBJ whole genome shotgun (WGS) entry which is preliminary data.</text>
</comment>
<dbReference type="Pfam" id="PF03466">
    <property type="entry name" value="LysR_substrate"/>
    <property type="match status" value="1"/>
</dbReference>
<dbReference type="InterPro" id="IPR036390">
    <property type="entry name" value="WH_DNA-bd_sf"/>
</dbReference>
<dbReference type="Gene3D" id="3.40.190.10">
    <property type="entry name" value="Periplasmic binding protein-like II"/>
    <property type="match status" value="2"/>
</dbReference>
<evidence type="ECO:0000256" key="3">
    <source>
        <dbReference type="ARBA" id="ARBA00023125"/>
    </source>
</evidence>
<keyword evidence="7" id="KW-1185">Reference proteome</keyword>
<keyword evidence="4" id="KW-0804">Transcription</keyword>
<organism evidence="6 7">
    <name type="scientific">Methylobacterium soli</name>
    <dbReference type="NCBI Taxonomy" id="553447"/>
    <lineage>
        <taxon>Bacteria</taxon>
        <taxon>Pseudomonadati</taxon>
        <taxon>Pseudomonadota</taxon>
        <taxon>Alphaproteobacteria</taxon>
        <taxon>Hyphomicrobiales</taxon>
        <taxon>Methylobacteriaceae</taxon>
        <taxon>Methylobacterium</taxon>
    </lineage>
</organism>
<dbReference type="PANTHER" id="PTHR30537:SF74">
    <property type="entry name" value="HTH-TYPE TRANSCRIPTIONAL REGULATOR TRPI"/>
    <property type="match status" value="1"/>
</dbReference>
<dbReference type="InterPro" id="IPR058163">
    <property type="entry name" value="LysR-type_TF_proteobact-type"/>
</dbReference>
<dbReference type="GO" id="GO:0003700">
    <property type="term" value="F:DNA-binding transcription factor activity"/>
    <property type="evidence" value="ECO:0007669"/>
    <property type="project" value="InterPro"/>
</dbReference>
<dbReference type="AlphaFoldDB" id="A0A6L3T711"/>
<name>A0A6L3T711_9HYPH</name>
<dbReference type="RefSeq" id="WP_151000023.1">
    <property type="nucleotide sequence ID" value="NZ_BPQY01000437.1"/>
</dbReference>
<dbReference type="PROSITE" id="PS50931">
    <property type="entry name" value="HTH_LYSR"/>
    <property type="match status" value="1"/>
</dbReference>
<dbReference type="OrthoDB" id="9793571at2"/>
<dbReference type="GO" id="GO:0006351">
    <property type="term" value="P:DNA-templated transcription"/>
    <property type="evidence" value="ECO:0007669"/>
    <property type="project" value="TreeGrafter"/>
</dbReference>
<proteinExistence type="inferred from homology"/>
<dbReference type="FunFam" id="1.10.10.10:FF:000038">
    <property type="entry name" value="Glycine cleavage system transcriptional activator"/>
    <property type="match status" value="1"/>
</dbReference>
<keyword evidence="3" id="KW-0238">DNA-binding</keyword>
<dbReference type="InterPro" id="IPR000847">
    <property type="entry name" value="LysR_HTH_N"/>
</dbReference>
<dbReference type="GO" id="GO:0043565">
    <property type="term" value="F:sequence-specific DNA binding"/>
    <property type="evidence" value="ECO:0007669"/>
    <property type="project" value="TreeGrafter"/>
</dbReference>
<evidence type="ECO:0000259" key="5">
    <source>
        <dbReference type="PROSITE" id="PS50931"/>
    </source>
</evidence>
<dbReference type="InterPro" id="IPR005119">
    <property type="entry name" value="LysR_subst-bd"/>
</dbReference>
<dbReference type="Proteomes" id="UP000474159">
    <property type="component" value="Unassembled WGS sequence"/>
</dbReference>
<dbReference type="EMBL" id="VZZK01000009">
    <property type="protein sequence ID" value="KAB1079288.1"/>
    <property type="molecule type" value="Genomic_DNA"/>
</dbReference>
<dbReference type="SUPFAM" id="SSF46785">
    <property type="entry name" value="Winged helix' DNA-binding domain"/>
    <property type="match status" value="1"/>
</dbReference>
<feature type="domain" description="HTH lysR-type" evidence="5">
    <location>
        <begin position="8"/>
        <end position="65"/>
    </location>
</feature>
<evidence type="ECO:0000256" key="4">
    <source>
        <dbReference type="ARBA" id="ARBA00023163"/>
    </source>
</evidence>
<dbReference type="CDD" id="cd08432">
    <property type="entry name" value="PBP2_GcdR_TrpI_HvrB_AmpR_like"/>
    <property type="match status" value="1"/>
</dbReference>
<comment type="similarity">
    <text evidence="1">Belongs to the LysR transcriptional regulatory family.</text>
</comment>
<gene>
    <name evidence="6" type="primary">gcvA</name>
    <name evidence="6" type="ORF">F6X53_10740</name>
</gene>
<dbReference type="Gene3D" id="1.10.10.10">
    <property type="entry name" value="Winged helix-like DNA-binding domain superfamily/Winged helix DNA-binding domain"/>
    <property type="match status" value="1"/>
</dbReference>
<keyword evidence="2" id="KW-0805">Transcription regulation</keyword>
<dbReference type="Pfam" id="PF00126">
    <property type="entry name" value="HTH_1"/>
    <property type="match status" value="1"/>
</dbReference>
<dbReference type="PANTHER" id="PTHR30537">
    <property type="entry name" value="HTH-TYPE TRANSCRIPTIONAL REGULATOR"/>
    <property type="match status" value="1"/>
</dbReference>
<protein>
    <submittedName>
        <fullName evidence="6">Transcriptional regulator GcvA</fullName>
    </submittedName>
</protein>